<feature type="signal peptide" evidence="1">
    <location>
        <begin position="1"/>
        <end position="19"/>
    </location>
</feature>
<protein>
    <submittedName>
        <fullName evidence="2">DUF1120 domain-containing protein</fullName>
    </submittedName>
</protein>
<organism evidence="2 3">
    <name type="scientific">Pseudomonas canadensis</name>
    <dbReference type="NCBI Taxonomy" id="915099"/>
    <lineage>
        <taxon>Bacteria</taxon>
        <taxon>Pseudomonadati</taxon>
        <taxon>Pseudomonadota</taxon>
        <taxon>Gammaproteobacteria</taxon>
        <taxon>Pseudomonadales</taxon>
        <taxon>Pseudomonadaceae</taxon>
        <taxon>Pseudomonas</taxon>
    </lineage>
</organism>
<gene>
    <name evidence="2" type="ORF">SPL95_05845</name>
</gene>
<evidence type="ECO:0000313" key="2">
    <source>
        <dbReference type="EMBL" id="WRI25839.1"/>
    </source>
</evidence>
<evidence type="ECO:0000313" key="3">
    <source>
        <dbReference type="Proteomes" id="UP001322392"/>
    </source>
</evidence>
<proteinExistence type="predicted"/>
<dbReference type="Proteomes" id="UP001322392">
    <property type="component" value="Chromosome"/>
</dbReference>
<dbReference type="Pfam" id="PF06551">
    <property type="entry name" value="DUF1120"/>
    <property type="match status" value="1"/>
</dbReference>
<accession>A0ABZ1A8W3</accession>
<name>A0ABZ1A8W3_9PSED</name>
<sequence length="203" mass="21876">MFYRYLILTTIFLSVLAHAGSTTELSVTGRITPSACEPTLSAAGQYDLGKISARDLNVDQPTRLTAHELQLKVTCEAMTLLALETRDNRSGSSYSDRLYTFGLGLINDAIKLGYMTLELNSITAQGTPMYALGSTWAGWGPTSILSPEFLTAFTPNKSMAVPAPVQLLNANVQIAPTIAPANTLPLTEEVPIDGFVTLTVKYL</sequence>
<keyword evidence="1" id="KW-0732">Signal</keyword>
<keyword evidence="3" id="KW-1185">Reference proteome</keyword>
<reference evidence="2 3" key="1">
    <citation type="submission" date="2023-12" db="EMBL/GenBank/DDBJ databases">
        <title>First complete genome sequence of Pseudomonas canadensis strain Pcan-CK-23 isolated from homogenized tissues of Zophobas morio larvae.</title>
        <authorList>
            <person name="Kundlacz C."/>
            <person name="Aldeia C."/>
            <person name="Eddoubaji Y."/>
            <person name="Campos-Madueno E.I."/>
            <person name="Endimiani A."/>
        </authorList>
    </citation>
    <scope>NUCLEOTIDE SEQUENCE [LARGE SCALE GENOMIC DNA]</scope>
    <source>
        <strain evidence="2 3">Pcan-CK-23</strain>
    </source>
</reference>
<dbReference type="EMBL" id="CP139639">
    <property type="protein sequence ID" value="WRI25839.1"/>
    <property type="molecule type" value="Genomic_DNA"/>
</dbReference>
<dbReference type="InterPro" id="IPR010546">
    <property type="entry name" value="DUF1120"/>
</dbReference>
<dbReference type="RefSeq" id="WP_028618944.1">
    <property type="nucleotide sequence ID" value="NZ_CP133298.1"/>
</dbReference>
<evidence type="ECO:0000256" key="1">
    <source>
        <dbReference type="SAM" id="SignalP"/>
    </source>
</evidence>
<dbReference type="GeneID" id="88823385"/>
<feature type="chain" id="PRO_5046723946" evidence="1">
    <location>
        <begin position="20"/>
        <end position="203"/>
    </location>
</feature>